<organism evidence="1 2">
    <name type="scientific">Nelumbo nucifera</name>
    <name type="common">Sacred lotus</name>
    <dbReference type="NCBI Taxonomy" id="4432"/>
    <lineage>
        <taxon>Eukaryota</taxon>
        <taxon>Viridiplantae</taxon>
        <taxon>Streptophyta</taxon>
        <taxon>Embryophyta</taxon>
        <taxon>Tracheophyta</taxon>
        <taxon>Spermatophyta</taxon>
        <taxon>Magnoliopsida</taxon>
        <taxon>Proteales</taxon>
        <taxon>Nelumbonaceae</taxon>
        <taxon>Nelumbo</taxon>
    </lineage>
</organism>
<dbReference type="AlphaFoldDB" id="A0A822YJE6"/>
<reference evidence="1 2" key="1">
    <citation type="journal article" date="2020" name="Mol. Biol. Evol.">
        <title>Distinct Expression and Methylation Patterns for Genes with Different Fates following a Single Whole-Genome Duplication in Flowering Plants.</title>
        <authorList>
            <person name="Shi T."/>
            <person name="Rahmani R.S."/>
            <person name="Gugger P.F."/>
            <person name="Wang M."/>
            <person name="Li H."/>
            <person name="Zhang Y."/>
            <person name="Li Z."/>
            <person name="Wang Q."/>
            <person name="Van de Peer Y."/>
            <person name="Marchal K."/>
            <person name="Chen J."/>
        </authorList>
    </citation>
    <scope>NUCLEOTIDE SEQUENCE [LARGE SCALE GENOMIC DNA]</scope>
    <source>
        <tissue evidence="1">Leaf</tissue>
    </source>
</reference>
<name>A0A822YJE6_NELNU</name>
<comment type="caution">
    <text evidence="1">The sequence shown here is derived from an EMBL/GenBank/DDBJ whole genome shotgun (WGS) entry which is preliminary data.</text>
</comment>
<sequence length="79" mass="8742">MMYTRSWSGYWVPYGPYRWPSAALLLKVSDGIHGSRRALEDGNLFMRLKRVAIGSGPGLLGLIIATDCPGYFSHGVLIK</sequence>
<evidence type="ECO:0000313" key="1">
    <source>
        <dbReference type="EMBL" id="DAD31056.1"/>
    </source>
</evidence>
<evidence type="ECO:0000313" key="2">
    <source>
        <dbReference type="Proteomes" id="UP000607653"/>
    </source>
</evidence>
<dbReference type="EMBL" id="DUZY01000003">
    <property type="protein sequence ID" value="DAD31056.1"/>
    <property type="molecule type" value="Genomic_DNA"/>
</dbReference>
<dbReference type="Proteomes" id="UP000607653">
    <property type="component" value="Unassembled WGS sequence"/>
</dbReference>
<proteinExistence type="predicted"/>
<accession>A0A822YJE6</accession>
<keyword evidence="2" id="KW-1185">Reference proteome</keyword>
<gene>
    <name evidence="1" type="ORF">HUJ06_009907</name>
</gene>
<protein>
    <submittedName>
        <fullName evidence="1">Uncharacterized protein</fullName>
    </submittedName>
</protein>